<organism evidence="2 3">
    <name type="scientific">Pseudodesulfovibrio aespoeensis (strain ATCC 700646 / DSM 10631 / Aspo-2)</name>
    <name type="common">Desulfovibrio aespoeensis</name>
    <dbReference type="NCBI Taxonomy" id="643562"/>
    <lineage>
        <taxon>Bacteria</taxon>
        <taxon>Pseudomonadati</taxon>
        <taxon>Thermodesulfobacteriota</taxon>
        <taxon>Desulfovibrionia</taxon>
        <taxon>Desulfovibrionales</taxon>
        <taxon>Desulfovibrionaceae</taxon>
    </lineage>
</organism>
<name>E6VTS0_PSEA9</name>
<dbReference type="KEGG" id="das:Daes_2352"/>
<sequence>MAENKTAEHTTLEDIEARVPNSLHPVIEAAFKHSRQILAGVVAIILVAAAYAAYSGYTARALANAQTQLGTIVIEAAGQDKIDRLEALLDSAPTTARPAVFLELAQSAMNLAQYEAAAGYWGSLAAEADNEMRLIARMGHAKCLLLAGRAKEAVAELKDLAGIAPADFTAPVYRQLAVAAEAAGDTPQALEAYRKLAEQQVTDKPFIDHKIAQLEAK</sequence>
<dbReference type="HOGENOM" id="CLU_104541_1_0_7"/>
<feature type="transmembrane region" description="Helical" evidence="1">
    <location>
        <begin position="37"/>
        <end position="57"/>
    </location>
</feature>
<dbReference type="AlphaFoldDB" id="E6VTS0"/>
<proteinExistence type="predicted"/>
<keyword evidence="1" id="KW-1133">Transmembrane helix</keyword>
<reference evidence="2 3" key="2">
    <citation type="journal article" date="2014" name="Genome Announc.">
        <title>Complete Genome Sequence of the Subsurface, Mesophilic Sulfate-Reducing Bacterium Desulfovibrio aespoeensis Aspo-2.</title>
        <authorList>
            <person name="Pedersen K."/>
            <person name="Bengtsson A."/>
            <person name="Edlund J."/>
            <person name="Rabe L."/>
            <person name="Hazen T."/>
            <person name="Chakraborty R."/>
            <person name="Goodwin L."/>
            <person name="Shapiro N."/>
        </authorList>
    </citation>
    <scope>NUCLEOTIDE SEQUENCE [LARGE SCALE GENOMIC DNA]</scope>
    <source>
        <strain evidence="3">ATCC 700646 / DSM 10631 / Aspo-2</strain>
    </source>
</reference>
<evidence type="ECO:0000313" key="3">
    <source>
        <dbReference type="Proteomes" id="UP000002191"/>
    </source>
</evidence>
<keyword evidence="1" id="KW-0472">Membrane</keyword>
<evidence type="ECO:0000313" key="2">
    <source>
        <dbReference type="EMBL" id="ADU63357.1"/>
    </source>
</evidence>
<evidence type="ECO:0000256" key="1">
    <source>
        <dbReference type="SAM" id="Phobius"/>
    </source>
</evidence>
<dbReference type="OrthoDB" id="5457704at2"/>
<dbReference type="eggNOG" id="COG4649">
    <property type="taxonomic scope" value="Bacteria"/>
</dbReference>
<protein>
    <submittedName>
        <fullName evidence="2">Transcriptional activator domain protein</fullName>
    </submittedName>
</protein>
<keyword evidence="1" id="KW-0812">Transmembrane</keyword>
<dbReference type="EMBL" id="CP002431">
    <property type="protein sequence ID" value="ADU63357.1"/>
    <property type="molecule type" value="Genomic_DNA"/>
</dbReference>
<dbReference type="RefSeq" id="WP_013515269.1">
    <property type="nucleotide sequence ID" value="NC_014844.1"/>
</dbReference>
<keyword evidence="3" id="KW-1185">Reference proteome</keyword>
<dbReference type="STRING" id="643562.Daes_2352"/>
<dbReference type="InterPro" id="IPR011990">
    <property type="entry name" value="TPR-like_helical_dom_sf"/>
</dbReference>
<gene>
    <name evidence="2" type="ordered locus">Daes_2352</name>
</gene>
<dbReference type="SUPFAM" id="SSF48452">
    <property type="entry name" value="TPR-like"/>
    <property type="match status" value="1"/>
</dbReference>
<reference evidence="3" key="1">
    <citation type="submission" date="2010-12" db="EMBL/GenBank/DDBJ databases">
        <title>Complete sequence of Desulfovibrio aespoeensis Aspo-2.</title>
        <authorList>
            <consortium name="US DOE Joint Genome Institute"/>
            <person name="Lucas S."/>
            <person name="Copeland A."/>
            <person name="Lapidus A."/>
            <person name="Cheng J.-F."/>
            <person name="Goodwin L."/>
            <person name="Pitluck S."/>
            <person name="Chertkov O."/>
            <person name="Misra M."/>
            <person name="Detter J.C."/>
            <person name="Han C."/>
            <person name="Tapia R."/>
            <person name="Land M."/>
            <person name="Hauser L."/>
            <person name="Kyrpides N."/>
            <person name="Ivanova N."/>
            <person name="Ovchinnikova G."/>
            <person name="Pedersen K."/>
            <person name="Jagevall S."/>
            <person name="Hazen T."/>
            <person name="Woyke T."/>
        </authorList>
    </citation>
    <scope>NUCLEOTIDE SEQUENCE [LARGE SCALE GENOMIC DNA]</scope>
    <source>
        <strain evidence="3">ATCC 700646 / DSM 10631 / Aspo-2</strain>
    </source>
</reference>
<dbReference type="Gene3D" id="1.25.40.10">
    <property type="entry name" value="Tetratricopeptide repeat domain"/>
    <property type="match status" value="1"/>
</dbReference>
<dbReference type="Proteomes" id="UP000002191">
    <property type="component" value="Chromosome"/>
</dbReference>
<accession>E6VTS0</accession>